<organism evidence="1 2">
    <name type="scientific">Collybia nuda</name>
    <dbReference type="NCBI Taxonomy" id="64659"/>
    <lineage>
        <taxon>Eukaryota</taxon>
        <taxon>Fungi</taxon>
        <taxon>Dikarya</taxon>
        <taxon>Basidiomycota</taxon>
        <taxon>Agaricomycotina</taxon>
        <taxon>Agaricomycetes</taxon>
        <taxon>Agaricomycetidae</taxon>
        <taxon>Agaricales</taxon>
        <taxon>Tricholomatineae</taxon>
        <taxon>Clitocybaceae</taxon>
        <taxon>Collybia</taxon>
    </lineage>
</organism>
<dbReference type="AlphaFoldDB" id="A0A9P6CQ73"/>
<keyword evidence="2" id="KW-1185">Reference proteome</keyword>
<dbReference type="Proteomes" id="UP000807353">
    <property type="component" value="Unassembled WGS sequence"/>
</dbReference>
<accession>A0A9P6CQ73</accession>
<comment type="caution">
    <text evidence="1">The sequence shown here is derived from an EMBL/GenBank/DDBJ whole genome shotgun (WGS) entry which is preliminary data.</text>
</comment>
<feature type="non-terminal residue" evidence="1">
    <location>
        <position position="1"/>
    </location>
</feature>
<evidence type="ECO:0000313" key="2">
    <source>
        <dbReference type="Proteomes" id="UP000807353"/>
    </source>
</evidence>
<proteinExistence type="predicted"/>
<reference evidence="1" key="1">
    <citation type="submission" date="2020-11" db="EMBL/GenBank/DDBJ databases">
        <authorList>
            <consortium name="DOE Joint Genome Institute"/>
            <person name="Ahrendt S."/>
            <person name="Riley R."/>
            <person name="Andreopoulos W."/>
            <person name="Labutti K."/>
            <person name="Pangilinan J."/>
            <person name="Ruiz-Duenas F.J."/>
            <person name="Barrasa J.M."/>
            <person name="Sanchez-Garcia M."/>
            <person name="Camarero S."/>
            <person name="Miyauchi S."/>
            <person name="Serrano A."/>
            <person name="Linde D."/>
            <person name="Babiker R."/>
            <person name="Drula E."/>
            <person name="Ayuso-Fernandez I."/>
            <person name="Pacheco R."/>
            <person name="Padilla G."/>
            <person name="Ferreira P."/>
            <person name="Barriuso J."/>
            <person name="Kellner H."/>
            <person name="Castanera R."/>
            <person name="Alfaro M."/>
            <person name="Ramirez L."/>
            <person name="Pisabarro A.G."/>
            <person name="Kuo A."/>
            <person name="Tritt A."/>
            <person name="Lipzen A."/>
            <person name="He G."/>
            <person name="Yan M."/>
            <person name="Ng V."/>
            <person name="Cullen D."/>
            <person name="Martin F."/>
            <person name="Rosso M.-N."/>
            <person name="Henrissat B."/>
            <person name="Hibbett D."/>
            <person name="Martinez A.T."/>
            <person name="Grigoriev I.V."/>
        </authorList>
    </citation>
    <scope>NUCLEOTIDE SEQUENCE</scope>
    <source>
        <strain evidence="1">CBS 247.69</strain>
    </source>
</reference>
<dbReference type="EMBL" id="MU150233">
    <property type="protein sequence ID" value="KAF9468353.1"/>
    <property type="molecule type" value="Genomic_DNA"/>
</dbReference>
<feature type="non-terminal residue" evidence="1">
    <location>
        <position position="54"/>
    </location>
</feature>
<dbReference type="OrthoDB" id="4383396at2759"/>
<protein>
    <submittedName>
        <fullName evidence="1">Uncharacterized protein</fullName>
    </submittedName>
</protein>
<sequence>QNAAAACGAEGSCRGIGGSELCNDRCKRCSGPTGRYSRGDCCGYFGQTCCCYYS</sequence>
<gene>
    <name evidence="1" type="ORF">BDZ94DRAFT_1119735</name>
</gene>
<name>A0A9P6CQ73_9AGAR</name>
<evidence type="ECO:0000313" key="1">
    <source>
        <dbReference type="EMBL" id="KAF9468353.1"/>
    </source>
</evidence>